<keyword evidence="4" id="KW-1185">Reference proteome</keyword>
<evidence type="ECO:0000313" key="3">
    <source>
        <dbReference type="EMBL" id="GJS58919.1"/>
    </source>
</evidence>
<dbReference type="EMBL" id="BQNB010009112">
    <property type="protein sequence ID" value="GJS58919.1"/>
    <property type="molecule type" value="Genomic_DNA"/>
</dbReference>
<evidence type="ECO:0000256" key="1">
    <source>
        <dbReference type="SAM" id="Coils"/>
    </source>
</evidence>
<name>A0ABQ4X151_9ASTR</name>
<dbReference type="InterPro" id="IPR004252">
    <property type="entry name" value="Probable_transposase_24"/>
</dbReference>
<sequence>MVLQCRCLSLQQLPFSPATKPGYPGRLVAGDAFPGRYVARDKLSGKARRGYVPERLTRATTPGPRGFSQAIKCHRGGFTTTGNPLHGATMTLPFTILNSLPFSQRDKTGVPVRLSHGDAFPGRYVARDKLSGKARRGYVPERLTRATTPGPRGFSQAIKCHRGGSKRDHHQKHNYHASSSHNKILRFAPSWPNRKEDDVVGCTQMNSDIHNATFQSDLHPDTPEEQASNLFAKQYYEMLEADVEPLYEGCQNFSTLEAATRMWNTSRWKKKSNVARQNRLTEVDGEVSKHTAGSKTILQHKFQMEKEKKRPVSLLEAYHRTHTSTNVSSEASGSGMDEASEGRTREYVTASSKRVADAVEAAIVDKLGPDASEHPSNDFDLWGEATGGRKKGKLVGLGTRGDQRVMVTRTAATSSSSSTSNEQVQTLEEIIRRLQEENTQIRSQNQREMQIEIQRRVEHQVLEHMRQRELEANAHEQA</sequence>
<evidence type="ECO:0000256" key="2">
    <source>
        <dbReference type="SAM" id="MobiDB-lite"/>
    </source>
</evidence>
<feature type="coiled-coil region" evidence="1">
    <location>
        <begin position="417"/>
        <end position="451"/>
    </location>
</feature>
<reference evidence="3" key="2">
    <citation type="submission" date="2022-01" db="EMBL/GenBank/DDBJ databases">
        <authorList>
            <person name="Yamashiro T."/>
            <person name="Shiraishi A."/>
            <person name="Satake H."/>
            <person name="Nakayama K."/>
        </authorList>
    </citation>
    <scope>NUCLEOTIDE SEQUENCE</scope>
</reference>
<dbReference type="Pfam" id="PF03004">
    <property type="entry name" value="Transposase_24"/>
    <property type="match status" value="1"/>
</dbReference>
<gene>
    <name evidence="3" type="ORF">Tco_0653703</name>
</gene>
<organism evidence="3 4">
    <name type="scientific">Tanacetum coccineum</name>
    <dbReference type="NCBI Taxonomy" id="301880"/>
    <lineage>
        <taxon>Eukaryota</taxon>
        <taxon>Viridiplantae</taxon>
        <taxon>Streptophyta</taxon>
        <taxon>Embryophyta</taxon>
        <taxon>Tracheophyta</taxon>
        <taxon>Spermatophyta</taxon>
        <taxon>Magnoliopsida</taxon>
        <taxon>eudicotyledons</taxon>
        <taxon>Gunneridae</taxon>
        <taxon>Pentapetalae</taxon>
        <taxon>asterids</taxon>
        <taxon>campanulids</taxon>
        <taxon>Asterales</taxon>
        <taxon>Asteraceae</taxon>
        <taxon>Asteroideae</taxon>
        <taxon>Anthemideae</taxon>
        <taxon>Anthemidinae</taxon>
        <taxon>Tanacetum</taxon>
    </lineage>
</organism>
<dbReference type="Proteomes" id="UP001151760">
    <property type="component" value="Unassembled WGS sequence"/>
</dbReference>
<reference evidence="3" key="1">
    <citation type="journal article" date="2022" name="Int. J. Mol. Sci.">
        <title>Draft Genome of Tanacetum Coccineum: Genomic Comparison of Closely Related Tanacetum-Family Plants.</title>
        <authorList>
            <person name="Yamashiro T."/>
            <person name="Shiraishi A."/>
            <person name="Nakayama K."/>
            <person name="Satake H."/>
        </authorList>
    </citation>
    <scope>NUCLEOTIDE SEQUENCE</scope>
</reference>
<feature type="region of interest" description="Disordered" evidence="2">
    <location>
        <begin position="321"/>
        <end position="348"/>
    </location>
</feature>
<keyword evidence="1" id="KW-0175">Coiled coil</keyword>
<proteinExistence type="predicted"/>
<feature type="compositionally biased region" description="Polar residues" evidence="2">
    <location>
        <begin position="323"/>
        <end position="332"/>
    </location>
</feature>
<protein>
    <submittedName>
        <fullName evidence="3">Transposase, Ptta/En/Spm</fullName>
    </submittedName>
</protein>
<comment type="caution">
    <text evidence="3">The sequence shown here is derived from an EMBL/GenBank/DDBJ whole genome shotgun (WGS) entry which is preliminary data.</text>
</comment>
<evidence type="ECO:0000313" key="4">
    <source>
        <dbReference type="Proteomes" id="UP001151760"/>
    </source>
</evidence>
<accession>A0ABQ4X151</accession>